<accession>A0ABV0JSU4</accession>
<evidence type="ECO:0000313" key="2">
    <source>
        <dbReference type="Proteomes" id="UP001442494"/>
    </source>
</evidence>
<protein>
    <submittedName>
        <fullName evidence="1">DUF1830 domain-containing protein</fullName>
    </submittedName>
</protein>
<dbReference type="EMBL" id="JAMPKK010000045">
    <property type="protein sequence ID" value="MEP0866530.1"/>
    <property type="molecule type" value="Genomic_DNA"/>
</dbReference>
<dbReference type="InterPro" id="IPR014964">
    <property type="entry name" value="DUF1830"/>
</dbReference>
<organism evidence="1 2">
    <name type="scientific">Funiculus sociatus GB2-A5</name>
    <dbReference type="NCBI Taxonomy" id="2933946"/>
    <lineage>
        <taxon>Bacteria</taxon>
        <taxon>Bacillati</taxon>
        <taxon>Cyanobacteriota</taxon>
        <taxon>Cyanophyceae</taxon>
        <taxon>Coleofasciculales</taxon>
        <taxon>Coleofasciculaceae</taxon>
        <taxon>Funiculus</taxon>
    </lineage>
</organism>
<comment type="caution">
    <text evidence="1">The sequence shown here is derived from an EMBL/GenBank/DDBJ whole genome shotgun (WGS) entry which is preliminary data.</text>
</comment>
<sequence length="91" mass="10413">MLETLSPLASESCEQILCFYTNSTSQIQIARLTNIEKFNFEKIVFPGERLFFDAMPDAQLEIEKGMKGSTKLVDKIRCDLLRVYEKSTGLE</sequence>
<dbReference type="Proteomes" id="UP001442494">
    <property type="component" value="Unassembled WGS sequence"/>
</dbReference>
<proteinExistence type="predicted"/>
<evidence type="ECO:0000313" key="1">
    <source>
        <dbReference type="EMBL" id="MEP0866530.1"/>
    </source>
</evidence>
<name>A0ABV0JSU4_9CYAN</name>
<gene>
    <name evidence="1" type="ORF">NDI37_18905</name>
</gene>
<dbReference type="Pfam" id="PF08865">
    <property type="entry name" value="DUF1830"/>
    <property type="match status" value="1"/>
</dbReference>
<keyword evidence="2" id="KW-1185">Reference proteome</keyword>
<dbReference type="RefSeq" id="WP_190422359.1">
    <property type="nucleotide sequence ID" value="NZ_JAMPKK010000045.1"/>
</dbReference>
<reference evidence="1 2" key="1">
    <citation type="submission" date="2022-04" db="EMBL/GenBank/DDBJ databases">
        <title>Positive selection, recombination, and allopatry shape intraspecific diversity of widespread and dominant cyanobacteria.</title>
        <authorList>
            <person name="Wei J."/>
            <person name="Shu W."/>
            <person name="Hu C."/>
        </authorList>
    </citation>
    <scope>NUCLEOTIDE SEQUENCE [LARGE SCALE GENOMIC DNA]</scope>
    <source>
        <strain evidence="1 2">GB2-A5</strain>
    </source>
</reference>